<feature type="transmembrane region" description="Helical" evidence="12">
    <location>
        <begin position="67"/>
        <end position="86"/>
    </location>
</feature>
<keyword evidence="4 12" id="KW-0812">Transmembrane</keyword>
<keyword evidence="9" id="KW-1015">Disulfide bond</keyword>
<accession>A0ABU9DC26</accession>
<dbReference type="Gene3D" id="1.20.1550.10">
    <property type="entry name" value="DsbB-like"/>
    <property type="match status" value="1"/>
</dbReference>
<dbReference type="HAMAP" id="MF_00287">
    <property type="entry name" value="BdbC"/>
    <property type="match status" value="1"/>
</dbReference>
<comment type="similarity">
    <text evidence="2">Belongs to the DsbB family. BdbC subfamily.</text>
</comment>
<keyword evidence="10" id="KW-0143">Chaperone</keyword>
<evidence type="ECO:0000256" key="9">
    <source>
        <dbReference type="ARBA" id="ARBA00023157"/>
    </source>
</evidence>
<sequence length="146" mass="16807">MKWKPFIRENGLHLSWVVALVATLGSLYFSEILHYAPCKLCWYQRILMYPLVLLLGIAAVRKDRRIYLYVLPLSVWGAGISLYHYLMQKTEWFKDGAKACGLVPCDVDYIDWFGFVTIPFLALVAFVLISGLMVLLWRAERGESGK</sequence>
<dbReference type="EMBL" id="JBBPCC010000001">
    <property type="protein sequence ID" value="MEK8126396.1"/>
    <property type="molecule type" value="Genomic_DNA"/>
</dbReference>
<dbReference type="RefSeq" id="WP_341413455.1">
    <property type="nucleotide sequence ID" value="NZ_JBBPCC010000001.1"/>
</dbReference>
<comment type="subcellular location">
    <subcellularLocation>
        <location evidence="1">Membrane</location>
        <topology evidence="1">Multi-pass membrane protein</topology>
    </subcellularLocation>
</comment>
<reference evidence="13 14" key="1">
    <citation type="submission" date="2024-04" db="EMBL/GenBank/DDBJ databases">
        <title>draft genome sequnece of Paenibacillus filicis.</title>
        <authorList>
            <person name="Kim D.-U."/>
        </authorList>
    </citation>
    <scope>NUCLEOTIDE SEQUENCE [LARGE SCALE GENOMIC DNA]</scope>
    <source>
        <strain evidence="13 14">KACC14197</strain>
    </source>
</reference>
<evidence type="ECO:0000256" key="6">
    <source>
        <dbReference type="ARBA" id="ARBA00022989"/>
    </source>
</evidence>
<evidence type="ECO:0000256" key="11">
    <source>
        <dbReference type="ARBA" id="ARBA00023284"/>
    </source>
</evidence>
<evidence type="ECO:0000256" key="5">
    <source>
        <dbReference type="ARBA" id="ARBA00022982"/>
    </source>
</evidence>
<dbReference type="SUPFAM" id="SSF158442">
    <property type="entry name" value="DsbB-like"/>
    <property type="match status" value="1"/>
</dbReference>
<keyword evidence="14" id="KW-1185">Reference proteome</keyword>
<feature type="transmembrane region" description="Helical" evidence="12">
    <location>
        <begin position="12"/>
        <end position="30"/>
    </location>
</feature>
<keyword evidence="7" id="KW-0560">Oxidoreductase</keyword>
<evidence type="ECO:0000256" key="1">
    <source>
        <dbReference type="ARBA" id="ARBA00004141"/>
    </source>
</evidence>
<keyword evidence="8 12" id="KW-0472">Membrane</keyword>
<evidence type="ECO:0000256" key="8">
    <source>
        <dbReference type="ARBA" id="ARBA00023136"/>
    </source>
</evidence>
<evidence type="ECO:0000256" key="7">
    <source>
        <dbReference type="ARBA" id="ARBA00023002"/>
    </source>
</evidence>
<dbReference type="InterPro" id="IPR012187">
    <property type="entry name" value="Disulphide_bond_form_BdbC"/>
</dbReference>
<dbReference type="PANTHER" id="PTHR43469:SF1">
    <property type="entry name" value="SPBETA PROPHAGE-DERIVED DISULFIDE BOND FORMATION PROTEIN B"/>
    <property type="match status" value="1"/>
</dbReference>
<dbReference type="NCBIfam" id="NF002849">
    <property type="entry name" value="PRK03113.1"/>
    <property type="match status" value="1"/>
</dbReference>
<dbReference type="InterPro" id="IPR003752">
    <property type="entry name" value="DiS_bond_form_DsbB/BdbC"/>
</dbReference>
<keyword evidence="11" id="KW-0676">Redox-active center</keyword>
<proteinExistence type="inferred from homology"/>
<evidence type="ECO:0000256" key="2">
    <source>
        <dbReference type="ARBA" id="ARBA00007602"/>
    </source>
</evidence>
<dbReference type="Pfam" id="PF02600">
    <property type="entry name" value="DsbB"/>
    <property type="match status" value="1"/>
</dbReference>
<evidence type="ECO:0000256" key="4">
    <source>
        <dbReference type="ARBA" id="ARBA00022692"/>
    </source>
</evidence>
<feature type="transmembrane region" description="Helical" evidence="12">
    <location>
        <begin position="42"/>
        <end position="60"/>
    </location>
</feature>
<dbReference type="Proteomes" id="UP001469365">
    <property type="component" value="Unassembled WGS sequence"/>
</dbReference>
<gene>
    <name evidence="13" type="ORF">WMW72_00550</name>
</gene>
<evidence type="ECO:0000256" key="3">
    <source>
        <dbReference type="ARBA" id="ARBA00022448"/>
    </source>
</evidence>
<evidence type="ECO:0000313" key="13">
    <source>
        <dbReference type="EMBL" id="MEK8126396.1"/>
    </source>
</evidence>
<name>A0ABU9DC26_9BACL</name>
<dbReference type="PIRSF" id="PIRSF036659">
    <property type="entry name" value="BdbC"/>
    <property type="match status" value="1"/>
</dbReference>
<evidence type="ECO:0000313" key="14">
    <source>
        <dbReference type="Proteomes" id="UP001469365"/>
    </source>
</evidence>
<keyword evidence="6 12" id="KW-1133">Transmembrane helix</keyword>
<dbReference type="InterPro" id="IPR023380">
    <property type="entry name" value="DsbB-like_sf"/>
</dbReference>
<keyword evidence="3" id="KW-0813">Transport</keyword>
<dbReference type="PANTHER" id="PTHR43469">
    <property type="entry name" value="DISULFIDE FORMATION PROTEIN-RELATED"/>
    <property type="match status" value="1"/>
</dbReference>
<keyword evidence="5" id="KW-0249">Electron transport</keyword>
<evidence type="ECO:0000256" key="10">
    <source>
        <dbReference type="ARBA" id="ARBA00023186"/>
    </source>
</evidence>
<protein>
    <submittedName>
        <fullName evidence="13">Disulfide oxidoreductase</fullName>
    </submittedName>
</protein>
<evidence type="ECO:0000256" key="12">
    <source>
        <dbReference type="SAM" id="Phobius"/>
    </source>
</evidence>
<organism evidence="13 14">
    <name type="scientific">Paenibacillus filicis</name>
    <dbReference type="NCBI Taxonomy" id="669464"/>
    <lineage>
        <taxon>Bacteria</taxon>
        <taxon>Bacillati</taxon>
        <taxon>Bacillota</taxon>
        <taxon>Bacilli</taxon>
        <taxon>Bacillales</taxon>
        <taxon>Paenibacillaceae</taxon>
        <taxon>Paenibacillus</taxon>
    </lineage>
</organism>
<feature type="transmembrane region" description="Helical" evidence="12">
    <location>
        <begin position="112"/>
        <end position="137"/>
    </location>
</feature>
<comment type="caution">
    <text evidence="13">The sequence shown here is derived from an EMBL/GenBank/DDBJ whole genome shotgun (WGS) entry which is preliminary data.</text>
</comment>